<evidence type="ECO:0000256" key="4">
    <source>
        <dbReference type="ARBA" id="ARBA00022989"/>
    </source>
</evidence>
<dbReference type="STRING" id="45351.A7SCA7"/>
<dbReference type="PRINTS" id="PR00237">
    <property type="entry name" value="GPCRRHODOPSN"/>
</dbReference>
<comment type="similarity">
    <text evidence="10">Belongs to the G-protein coupled receptor 1 family.</text>
</comment>
<dbReference type="KEGG" id="nve:5510221"/>
<evidence type="ECO:0000256" key="3">
    <source>
        <dbReference type="ARBA" id="ARBA00022692"/>
    </source>
</evidence>
<evidence type="ECO:0000256" key="1">
    <source>
        <dbReference type="ARBA" id="ARBA00004651"/>
    </source>
</evidence>
<name>A7SCA7_NEMVE</name>
<keyword evidence="14" id="KW-1185">Reference proteome</keyword>
<dbReference type="OMA" id="AGHYIEL"/>
<dbReference type="CDD" id="cd00637">
    <property type="entry name" value="7tm_classA_rhodopsin-like"/>
    <property type="match status" value="1"/>
</dbReference>
<sequence>MHESKGSPHNISSHDYRPSFGPSTDIPSILLAIAIVLLNTTVLHLVRARVTLRTVTNIFLASLATSDLLTGLYVIPAYLACKATANNGICQASVPLLTFTSFSTVTHISLVTAERHVAIMFALRHTVLVTKFRAKLVIVSVWVVSLILSLIQLAWTPPGDLDVTEEGTENFRKSEIAFSLFNFVTVLIQFPFLAYSYYKIFSEVRRHNEMIKKDQSHGCITPGNQHSHESRTVIMFVLMLVTYTFCWMPNALIRYQYSSTAFHLPEWAEHVIIHLRFVTSLVNPCFCLFWKRDFREAFSHGRRMRSDEFQVVDSPHLCSTRLTAGHYIELQVVP</sequence>
<evidence type="ECO:0000256" key="7">
    <source>
        <dbReference type="ARBA" id="ARBA00023170"/>
    </source>
</evidence>
<dbReference type="PhylomeDB" id="A7SCA7"/>
<feature type="transmembrane region" description="Helical" evidence="11">
    <location>
        <begin position="134"/>
        <end position="156"/>
    </location>
</feature>
<dbReference type="Pfam" id="PF00001">
    <property type="entry name" value="7tm_1"/>
    <property type="match status" value="1"/>
</dbReference>
<dbReference type="Proteomes" id="UP000001593">
    <property type="component" value="Unassembled WGS sequence"/>
</dbReference>
<keyword evidence="6 11" id="KW-0472">Membrane</keyword>
<evidence type="ECO:0000256" key="5">
    <source>
        <dbReference type="ARBA" id="ARBA00023040"/>
    </source>
</evidence>
<dbReference type="Gene3D" id="1.20.1070.10">
    <property type="entry name" value="Rhodopsin 7-helix transmembrane proteins"/>
    <property type="match status" value="1"/>
</dbReference>
<dbReference type="SUPFAM" id="SSF81321">
    <property type="entry name" value="Family A G protein-coupled receptor-like"/>
    <property type="match status" value="1"/>
</dbReference>
<organism evidence="13 14">
    <name type="scientific">Nematostella vectensis</name>
    <name type="common">Starlet sea anemone</name>
    <dbReference type="NCBI Taxonomy" id="45351"/>
    <lineage>
        <taxon>Eukaryota</taxon>
        <taxon>Metazoa</taxon>
        <taxon>Cnidaria</taxon>
        <taxon>Anthozoa</taxon>
        <taxon>Hexacorallia</taxon>
        <taxon>Actiniaria</taxon>
        <taxon>Edwardsiidae</taxon>
        <taxon>Nematostella</taxon>
    </lineage>
</organism>
<feature type="transmembrane region" description="Helical" evidence="11">
    <location>
        <begin position="176"/>
        <end position="198"/>
    </location>
</feature>
<evidence type="ECO:0000313" key="13">
    <source>
        <dbReference type="EMBL" id="EDO38651.1"/>
    </source>
</evidence>
<evidence type="ECO:0000256" key="8">
    <source>
        <dbReference type="ARBA" id="ARBA00023180"/>
    </source>
</evidence>
<keyword evidence="9 10" id="KW-0807">Transducer</keyword>
<dbReference type="InParanoid" id="A7SCA7"/>
<dbReference type="GO" id="GO:0007186">
    <property type="term" value="P:G protein-coupled receptor signaling pathway"/>
    <property type="evidence" value="ECO:0000318"/>
    <property type="project" value="GO_Central"/>
</dbReference>
<dbReference type="EMBL" id="DS469622">
    <property type="protein sequence ID" value="EDO38651.1"/>
    <property type="molecule type" value="Genomic_DNA"/>
</dbReference>
<gene>
    <name evidence="13" type="ORF">NEMVEDRAFT_v1g210067</name>
</gene>
<dbReference type="AlphaFoldDB" id="A7SCA7"/>
<keyword evidence="7 10" id="KW-0675">Receptor</keyword>
<dbReference type="PROSITE" id="PS00237">
    <property type="entry name" value="G_PROTEIN_RECEP_F1_1"/>
    <property type="match status" value="1"/>
</dbReference>
<dbReference type="GO" id="GO:0005886">
    <property type="term" value="C:plasma membrane"/>
    <property type="evidence" value="ECO:0000318"/>
    <property type="project" value="GO_Central"/>
</dbReference>
<evidence type="ECO:0000256" key="9">
    <source>
        <dbReference type="ARBA" id="ARBA00023224"/>
    </source>
</evidence>
<dbReference type="GO" id="GO:0001609">
    <property type="term" value="F:G protein-coupled adenosine receptor activity"/>
    <property type="evidence" value="ECO:0000318"/>
    <property type="project" value="GO_Central"/>
</dbReference>
<proteinExistence type="inferred from homology"/>
<keyword evidence="8" id="KW-0325">Glycoprotein</keyword>
<feature type="domain" description="G-protein coupled receptors family 1 profile" evidence="12">
    <location>
        <begin position="38"/>
        <end position="287"/>
    </location>
</feature>
<evidence type="ECO:0000256" key="10">
    <source>
        <dbReference type="RuleBase" id="RU000688"/>
    </source>
</evidence>
<evidence type="ECO:0000259" key="12">
    <source>
        <dbReference type="PROSITE" id="PS50262"/>
    </source>
</evidence>
<feature type="transmembrane region" description="Helical" evidence="11">
    <location>
        <begin position="273"/>
        <end position="290"/>
    </location>
</feature>
<keyword evidence="4 11" id="KW-1133">Transmembrane helix</keyword>
<keyword evidence="5 10" id="KW-0297">G-protein coupled receptor</keyword>
<feature type="transmembrane region" description="Helical" evidence="11">
    <location>
        <begin position="26"/>
        <end position="46"/>
    </location>
</feature>
<dbReference type="HOGENOM" id="CLU_009579_3_6_1"/>
<evidence type="ECO:0000313" key="14">
    <source>
        <dbReference type="Proteomes" id="UP000001593"/>
    </source>
</evidence>
<keyword evidence="3 10" id="KW-0812">Transmembrane</keyword>
<feature type="transmembrane region" description="Helical" evidence="11">
    <location>
        <begin position="233"/>
        <end position="253"/>
    </location>
</feature>
<dbReference type="PROSITE" id="PS50262">
    <property type="entry name" value="G_PROTEIN_RECEP_F1_2"/>
    <property type="match status" value="1"/>
</dbReference>
<dbReference type="PANTHER" id="PTHR24246">
    <property type="entry name" value="OLFACTORY RECEPTOR AND ADENOSINE RECEPTOR"/>
    <property type="match status" value="1"/>
</dbReference>
<dbReference type="OrthoDB" id="5975835at2759"/>
<dbReference type="InterPro" id="IPR017452">
    <property type="entry name" value="GPCR_Rhodpsn_7TM"/>
</dbReference>
<feature type="transmembrane region" description="Helical" evidence="11">
    <location>
        <begin position="92"/>
        <end position="113"/>
    </location>
</feature>
<keyword evidence="2" id="KW-1003">Cell membrane</keyword>
<reference evidence="13 14" key="1">
    <citation type="journal article" date="2007" name="Science">
        <title>Sea anemone genome reveals ancestral eumetazoan gene repertoire and genomic organization.</title>
        <authorList>
            <person name="Putnam N.H."/>
            <person name="Srivastava M."/>
            <person name="Hellsten U."/>
            <person name="Dirks B."/>
            <person name="Chapman J."/>
            <person name="Salamov A."/>
            <person name="Terry A."/>
            <person name="Shapiro H."/>
            <person name="Lindquist E."/>
            <person name="Kapitonov V.V."/>
            <person name="Jurka J."/>
            <person name="Genikhovich G."/>
            <person name="Grigoriev I.V."/>
            <person name="Lucas S.M."/>
            <person name="Steele R.E."/>
            <person name="Finnerty J.R."/>
            <person name="Technau U."/>
            <person name="Martindale M.Q."/>
            <person name="Rokhsar D.S."/>
        </authorList>
    </citation>
    <scope>NUCLEOTIDE SEQUENCE [LARGE SCALE GENOMIC DNA]</scope>
    <source>
        <strain evidence="14">CH2 X CH6</strain>
    </source>
</reference>
<evidence type="ECO:0000256" key="6">
    <source>
        <dbReference type="ARBA" id="ARBA00023136"/>
    </source>
</evidence>
<protein>
    <recommendedName>
        <fullName evidence="12">G-protein coupled receptors family 1 profile domain-containing protein</fullName>
    </recommendedName>
</protein>
<evidence type="ECO:0000256" key="2">
    <source>
        <dbReference type="ARBA" id="ARBA00022475"/>
    </source>
</evidence>
<accession>A7SCA7</accession>
<dbReference type="eggNOG" id="KOG3656">
    <property type="taxonomic scope" value="Eukaryota"/>
</dbReference>
<feature type="transmembrane region" description="Helical" evidence="11">
    <location>
        <begin position="58"/>
        <end position="80"/>
    </location>
</feature>
<evidence type="ECO:0000256" key="11">
    <source>
        <dbReference type="SAM" id="Phobius"/>
    </source>
</evidence>
<comment type="subcellular location">
    <subcellularLocation>
        <location evidence="1">Cell membrane</location>
        <topology evidence="1">Multi-pass membrane protein</topology>
    </subcellularLocation>
</comment>
<dbReference type="InterPro" id="IPR000276">
    <property type="entry name" value="GPCR_Rhodpsn"/>
</dbReference>
<dbReference type="PANTHER" id="PTHR24246:SF27">
    <property type="entry name" value="ADENOSINE RECEPTOR, ISOFORM A"/>
    <property type="match status" value="1"/>
</dbReference>